<dbReference type="AlphaFoldDB" id="A0A2W5FA31"/>
<evidence type="ECO:0000256" key="7">
    <source>
        <dbReference type="ARBA" id="ARBA00022692"/>
    </source>
</evidence>
<proteinExistence type="inferred from homology"/>
<gene>
    <name evidence="11" type="ORF">DI598_02490</name>
</gene>
<keyword evidence="9 10" id="KW-0472">Membrane</keyword>
<keyword evidence="8 10" id="KW-1133">Transmembrane helix</keyword>
<evidence type="ECO:0000256" key="9">
    <source>
        <dbReference type="ARBA" id="ARBA00023136"/>
    </source>
</evidence>
<evidence type="ECO:0000256" key="1">
    <source>
        <dbReference type="ARBA" id="ARBA00002672"/>
    </source>
</evidence>
<feature type="transmembrane region" description="Helical" evidence="10">
    <location>
        <begin position="38"/>
        <end position="54"/>
    </location>
</feature>
<reference evidence="11 12" key="1">
    <citation type="submission" date="2017-11" db="EMBL/GenBank/DDBJ databases">
        <title>Infants hospitalized years apart are colonized by the same room-sourced microbial strains.</title>
        <authorList>
            <person name="Brooks B."/>
            <person name="Olm M.R."/>
            <person name="Firek B.A."/>
            <person name="Baker R."/>
            <person name="Thomas B.C."/>
            <person name="Morowitz M.J."/>
            <person name="Banfield J.F."/>
        </authorList>
    </citation>
    <scope>NUCLEOTIDE SEQUENCE [LARGE SCALE GENOMIC DNA]</scope>
    <source>
        <strain evidence="11">S2_009_000_R2_76</strain>
    </source>
</reference>
<dbReference type="Pfam" id="PF04973">
    <property type="entry name" value="NMN_transporter"/>
    <property type="match status" value="1"/>
</dbReference>
<protein>
    <recommendedName>
        <fullName evidence="4">Nicotinamide riboside transporter PnuC</fullName>
    </recommendedName>
</protein>
<dbReference type="GO" id="GO:0034257">
    <property type="term" value="F:nicotinamide riboside transmembrane transporter activity"/>
    <property type="evidence" value="ECO:0007669"/>
    <property type="project" value="InterPro"/>
</dbReference>
<name>A0A2W5FA31_9SPHI</name>
<dbReference type="InterPro" id="IPR006419">
    <property type="entry name" value="NMN_transpt_PnuC"/>
</dbReference>
<evidence type="ECO:0000256" key="10">
    <source>
        <dbReference type="SAM" id="Phobius"/>
    </source>
</evidence>
<comment type="similarity">
    <text evidence="3">Belongs to the nicotinamide ribonucleoside (NR) uptake permease (TC 4.B.1) family.</text>
</comment>
<accession>A0A2W5FA31</accession>
<comment type="function">
    <text evidence="1">Required for nicotinamide riboside transport across the inner membrane.</text>
</comment>
<evidence type="ECO:0000256" key="6">
    <source>
        <dbReference type="ARBA" id="ARBA00022475"/>
    </source>
</evidence>
<feature type="transmembrane region" description="Helical" evidence="10">
    <location>
        <begin position="101"/>
        <end position="119"/>
    </location>
</feature>
<comment type="caution">
    <text evidence="11">The sequence shown here is derived from an EMBL/GenBank/DDBJ whole genome shotgun (WGS) entry which is preliminary data.</text>
</comment>
<evidence type="ECO:0000256" key="2">
    <source>
        <dbReference type="ARBA" id="ARBA00004651"/>
    </source>
</evidence>
<keyword evidence="7 10" id="KW-0812">Transmembrane</keyword>
<sequence>MQNVYQQFLAGLKETSIQEYIAVFLGIASTFLSKMENIWVYPTGIVSTAIYILISFEGELYAEAGLNIYYTLMSIYGWWLWSNKDNIKDKFVITRNNGKDWVQTSLFFLLMFTVLFFILKKYTPSTVPIEDAVASASAYTAMFLMNKKKVESWYWWILTDLISMPLYFMKGYVFTSVQFLVFLVIAITGLFAWLKKSQQNNQLA</sequence>
<feature type="transmembrane region" description="Helical" evidence="10">
    <location>
        <begin position="175"/>
        <end position="194"/>
    </location>
</feature>
<evidence type="ECO:0000256" key="4">
    <source>
        <dbReference type="ARBA" id="ARBA00017522"/>
    </source>
</evidence>
<keyword evidence="6" id="KW-1003">Cell membrane</keyword>
<evidence type="ECO:0000256" key="3">
    <source>
        <dbReference type="ARBA" id="ARBA00006669"/>
    </source>
</evidence>
<dbReference type="EMBL" id="QFOI01000022">
    <property type="protein sequence ID" value="PZP51753.1"/>
    <property type="molecule type" value="Genomic_DNA"/>
</dbReference>
<keyword evidence="5" id="KW-0813">Transport</keyword>
<organism evidence="11 12">
    <name type="scientific">Pseudopedobacter saltans</name>
    <dbReference type="NCBI Taxonomy" id="151895"/>
    <lineage>
        <taxon>Bacteria</taxon>
        <taxon>Pseudomonadati</taxon>
        <taxon>Bacteroidota</taxon>
        <taxon>Sphingobacteriia</taxon>
        <taxon>Sphingobacteriales</taxon>
        <taxon>Sphingobacteriaceae</taxon>
        <taxon>Pseudopedobacter</taxon>
    </lineage>
</organism>
<dbReference type="PANTHER" id="PTHR36122">
    <property type="entry name" value="NICOTINAMIDE RIBOSIDE TRANSPORTER PNUC"/>
    <property type="match status" value="1"/>
</dbReference>
<dbReference type="Proteomes" id="UP000249645">
    <property type="component" value="Unassembled WGS sequence"/>
</dbReference>
<feature type="transmembrane region" description="Helical" evidence="10">
    <location>
        <begin position="61"/>
        <end position="81"/>
    </location>
</feature>
<dbReference type="NCBIfam" id="TIGR01528">
    <property type="entry name" value="NMN_trans_PnuC"/>
    <property type="match status" value="1"/>
</dbReference>
<dbReference type="PANTHER" id="PTHR36122:SF2">
    <property type="entry name" value="NICOTINAMIDE RIBOSIDE TRANSPORTER PNUC"/>
    <property type="match status" value="1"/>
</dbReference>
<evidence type="ECO:0000256" key="5">
    <source>
        <dbReference type="ARBA" id="ARBA00022448"/>
    </source>
</evidence>
<evidence type="ECO:0000313" key="11">
    <source>
        <dbReference type="EMBL" id="PZP51753.1"/>
    </source>
</evidence>
<comment type="subcellular location">
    <subcellularLocation>
        <location evidence="2">Cell membrane</location>
        <topology evidence="2">Multi-pass membrane protein</topology>
    </subcellularLocation>
</comment>
<evidence type="ECO:0000313" key="12">
    <source>
        <dbReference type="Proteomes" id="UP000249645"/>
    </source>
</evidence>
<evidence type="ECO:0000256" key="8">
    <source>
        <dbReference type="ARBA" id="ARBA00022989"/>
    </source>
</evidence>
<dbReference type="GO" id="GO:0005886">
    <property type="term" value="C:plasma membrane"/>
    <property type="evidence" value="ECO:0007669"/>
    <property type="project" value="UniProtKB-SubCell"/>
</dbReference>